<feature type="transmembrane region" description="Helical" evidence="1">
    <location>
        <begin position="129"/>
        <end position="152"/>
    </location>
</feature>
<proteinExistence type="predicted"/>
<name>A0AAE2PZ05_PSEFL</name>
<feature type="transmembrane region" description="Helical" evidence="1">
    <location>
        <begin position="353"/>
        <end position="378"/>
    </location>
</feature>
<dbReference type="Proteomes" id="UP000610293">
    <property type="component" value="Unassembled WGS sequence"/>
</dbReference>
<dbReference type="EMBL" id="JACYNJ010000008">
    <property type="protein sequence ID" value="MBD8270644.1"/>
    <property type="molecule type" value="Genomic_DNA"/>
</dbReference>
<sequence length="382" mass="45102">MPEVDSGNIKDEEKSDHHFQTAEQYYAMVKAHRRRERIARFREMNPLSWYFDEFPAQDMYRSPRINQRSTRQEVRYHWLRQRTGWIFWSQLKTTTAVRFAAFGGLVSAFYQAAPGLHGEAGDAAAPFRWLLLAGLTYLVAVLWYEVWCPLLLKQALSSKQGLLESQSSTWLRTLVEDELRRWWSKREWWPHPDLLDENMSEDQTAHVIMSGYGVPAFAGFDSYACAHIERALFEYRNLRKVTVWRRDYYTSELREFTPQYSYEGNRPLMRRLTIRSLDEYDVREDPKLRVGDLVLDWHKCALSISHHLPSRSSVNIRYETEGLDHLFSDHTGALVFAQTIALWQNTMHPVRRLILIALYLMSGAFFVTFVFLQLQILLPKMF</sequence>
<keyword evidence="1" id="KW-0812">Transmembrane</keyword>
<accession>A0AAE2PZ05</accession>
<evidence type="ECO:0000313" key="3">
    <source>
        <dbReference type="Proteomes" id="UP000610293"/>
    </source>
</evidence>
<keyword evidence="1" id="KW-0472">Membrane</keyword>
<feature type="transmembrane region" description="Helical" evidence="1">
    <location>
        <begin position="85"/>
        <end position="109"/>
    </location>
</feature>
<protein>
    <submittedName>
        <fullName evidence="2">Uncharacterized protein</fullName>
    </submittedName>
</protein>
<comment type="caution">
    <text evidence="2">The sequence shown here is derived from an EMBL/GenBank/DDBJ whole genome shotgun (WGS) entry which is preliminary data.</text>
</comment>
<evidence type="ECO:0000313" key="2">
    <source>
        <dbReference type="EMBL" id="MBD8270644.1"/>
    </source>
</evidence>
<keyword evidence="1" id="KW-1133">Transmembrane helix</keyword>
<organism evidence="2 3">
    <name type="scientific">Pseudomonas fluorescens</name>
    <dbReference type="NCBI Taxonomy" id="294"/>
    <lineage>
        <taxon>Bacteria</taxon>
        <taxon>Pseudomonadati</taxon>
        <taxon>Pseudomonadota</taxon>
        <taxon>Gammaproteobacteria</taxon>
        <taxon>Pseudomonadales</taxon>
        <taxon>Pseudomonadaceae</taxon>
        <taxon>Pseudomonas</taxon>
    </lineage>
</organism>
<reference evidence="2" key="1">
    <citation type="journal article" date="2020" name="FEMS Microbiol. Ecol.">
        <title>Temporal dynamics of bacterial communities during seed development and maturation.</title>
        <authorList>
            <person name="Chesneau G."/>
            <person name="Torres-Cortes G."/>
            <person name="Briand M."/>
            <person name="Darrasse A."/>
            <person name="Preveaux A."/>
            <person name="Marais C."/>
            <person name="Jacques M.A."/>
            <person name="Shade A."/>
            <person name="Barret M."/>
        </authorList>
    </citation>
    <scope>NUCLEOTIDE SEQUENCE</scope>
    <source>
        <strain evidence="2">CFBP13533</strain>
    </source>
</reference>
<dbReference type="RefSeq" id="WP_065945841.1">
    <property type="nucleotide sequence ID" value="NZ_JACYNJ010000008.1"/>
</dbReference>
<gene>
    <name evidence="2" type="ORF">IFU03_12840</name>
</gene>
<evidence type="ECO:0000256" key="1">
    <source>
        <dbReference type="SAM" id="Phobius"/>
    </source>
</evidence>
<dbReference type="AlphaFoldDB" id="A0AAE2PZ05"/>